<proteinExistence type="predicted"/>
<protein>
    <submittedName>
        <fullName evidence="2">Uncharacterized protein</fullName>
    </submittedName>
</protein>
<evidence type="ECO:0000313" key="3">
    <source>
        <dbReference type="Proteomes" id="UP000826271"/>
    </source>
</evidence>
<organism evidence="2 3">
    <name type="scientific">Buddleja alternifolia</name>
    <dbReference type="NCBI Taxonomy" id="168488"/>
    <lineage>
        <taxon>Eukaryota</taxon>
        <taxon>Viridiplantae</taxon>
        <taxon>Streptophyta</taxon>
        <taxon>Embryophyta</taxon>
        <taxon>Tracheophyta</taxon>
        <taxon>Spermatophyta</taxon>
        <taxon>Magnoliopsida</taxon>
        <taxon>eudicotyledons</taxon>
        <taxon>Gunneridae</taxon>
        <taxon>Pentapetalae</taxon>
        <taxon>asterids</taxon>
        <taxon>lamiids</taxon>
        <taxon>Lamiales</taxon>
        <taxon>Scrophulariaceae</taxon>
        <taxon>Buddlejeae</taxon>
        <taxon>Buddleja</taxon>
    </lineage>
</organism>
<keyword evidence="3" id="KW-1185">Reference proteome</keyword>
<reference evidence="2" key="1">
    <citation type="submission" date="2019-10" db="EMBL/GenBank/DDBJ databases">
        <authorList>
            <person name="Zhang R."/>
            <person name="Pan Y."/>
            <person name="Wang J."/>
            <person name="Ma R."/>
            <person name="Yu S."/>
        </authorList>
    </citation>
    <scope>NUCLEOTIDE SEQUENCE</scope>
    <source>
        <strain evidence="2">LA-IB0</strain>
        <tissue evidence="2">Leaf</tissue>
    </source>
</reference>
<gene>
    <name evidence="2" type="ORF">BUALT_Bualt09G0119800</name>
</gene>
<feature type="compositionally biased region" description="Polar residues" evidence="1">
    <location>
        <begin position="163"/>
        <end position="181"/>
    </location>
</feature>
<feature type="compositionally biased region" description="Low complexity" evidence="1">
    <location>
        <begin position="141"/>
        <end position="156"/>
    </location>
</feature>
<dbReference type="Proteomes" id="UP000826271">
    <property type="component" value="Unassembled WGS sequence"/>
</dbReference>
<dbReference type="PANTHER" id="PTHR31390">
    <property type="entry name" value="EXPRESSED PROTEIN"/>
    <property type="match status" value="1"/>
</dbReference>
<feature type="region of interest" description="Disordered" evidence="1">
    <location>
        <begin position="1"/>
        <end position="90"/>
    </location>
</feature>
<name>A0AAV6X2D5_9LAMI</name>
<comment type="caution">
    <text evidence="2">The sequence shown here is derived from an EMBL/GenBank/DDBJ whole genome shotgun (WGS) entry which is preliminary data.</text>
</comment>
<dbReference type="PANTHER" id="PTHR31390:SF12">
    <property type="entry name" value="PUTATIVE (DUF3527)-RELATED"/>
    <property type="match status" value="1"/>
</dbReference>
<feature type="region of interest" description="Disordered" evidence="1">
    <location>
        <begin position="502"/>
        <end position="530"/>
    </location>
</feature>
<dbReference type="Pfam" id="PF12043">
    <property type="entry name" value="DUF3527"/>
    <property type="match status" value="2"/>
</dbReference>
<evidence type="ECO:0000313" key="2">
    <source>
        <dbReference type="EMBL" id="KAG8376971.1"/>
    </source>
</evidence>
<feature type="compositionally biased region" description="Basic and acidic residues" evidence="1">
    <location>
        <begin position="268"/>
        <end position="287"/>
    </location>
</feature>
<dbReference type="EMBL" id="WHWC01000009">
    <property type="protein sequence ID" value="KAG8376971.1"/>
    <property type="molecule type" value="Genomic_DNA"/>
</dbReference>
<feature type="compositionally biased region" description="Polar residues" evidence="1">
    <location>
        <begin position="73"/>
        <end position="84"/>
    </location>
</feature>
<sequence>MKPSPESVETSPDMAHVLGQGRSSRLQQSYDAVKEKISPPSCTGKSLLFQDKHKTGHPFGQPYLDPKCEPRHNASTKQEVQSKSSENDELVKHMSNLPGFLRQVEKENNIQEKALNFGVLDWKRLEHWKYNERMPGKYPKKTSSTSKSFSSASGPPKMVPNLRKQSSLHGLNPSSLHSGKQPTPHGPRFSSPRKQPPPPRSLNLNSSKEERNATHHKEGKYVKGIESQGKETFNQEFQAAKSRAIDDFHQKVKFNDRSSSKINVNNSKGKDPKKEVMSKKETSSSERGKHKCSPSSDNKINAQGKKRETRLNDEVNSSSECCPPDPQNIMLLVPKHFKRTSCSETSQFTESRTSLDGQLAEAVGNRLSDFFSPEELYSRELSVDIPHSCPLPSGAIKPQNAVTTQTIDVDICTSACPSEDSLTSITSEGKCSMVHEKTTRPSSSEASRKTQADIAEQPNVKGRPPSPTRRFSFNLGRMSRSFSFKESSEVPQWSSTYATVKSGPVKPGASSGMEKFEKDKANASSKGRSSPLRRLLDPLLNYKGAQSAETVRPPNGILNSMIFKTMDIKGSTFQALLQLSLKNGLPFFKLVVDNSNDMLAAVVKRLPTSGKVDHCMIYTFYSVHEIRNKSTNWMSQGSKSKNCSLGYNIVGQMKISRSCHGKVSTTYSDECDERECVLYGFDPGQVDKQTPEFVPNKEIAAFVVKNSSEKLNNGTLSDENQLYNEQDPEENKTCNSTVVILPGGVHGIPIKGAPSSLISRWRSRGSCDCGGWDVGCKLRILTNASSANDRVNLFVQGGEKKGRPVFSLEPFSSGLYSIESDASISLLEAFATSVAYVTCQKFPEIVDMEDQSDAEYFPEAIETDKTKTSTTFQRQVPPKYVTCPPLSPAGRI</sequence>
<feature type="compositionally biased region" description="Polar residues" evidence="1">
    <location>
        <begin position="21"/>
        <end position="30"/>
    </location>
</feature>
<evidence type="ECO:0000256" key="1">
    <source>
        <dbReference type="SAM" id="MobiDB-lite"/>
    </source>
</evidence>
<accession>A0AAV6X2D5</accession>
<feature type="region of interest" description="Disordered" evidence="1">
    <location>
        <begin position="433"/>
        <end position="471"/>
    </location>
</feature>
<feature type="region of interest" description="Disordered" evidence="1">
    <location>
        <begin position="251"/>
        <end position="322"/>
    </location>
</feature>
<dbReference type="InterPro" id="IPR021916">
    <property type="entry name" value="DUF3527"/>
</dbReference>
<feature type="region of interest" description="Disordered" evidence="1">
    <location>
        <begin position="130"/>
        <end position="227"/>
    </location>
</feature>
<feature type="compositionally biased region" description="Basic and acidic residues" evidence="1">
    <location>
        <begin position="207"/>
        <end position="223"/>
    </location>
</feature>
<dbReference type="AlphaFoldDB" id="A0AAV6X2D5"/>